<sequence>MFKNIFNILLLFLFLIFDTPAYPIDSSQKAIEKYSLKISSKFANTYCNSIKFGISKDGALRFSIGETNKEFSYSKLNKFIDYELLNKNILLSLKNNCKIFDFPEYELDKLAFKN</sequence>
<dbReference type="Proteomes" id="UP000001026">
    <property type="component" value="Chromosome"/>
</dbReference>
<accession>Q7V1P8</accession>
<gene>
    <name evidence="1" type="ordered locus">PMM0809</name>
</gene>
<dbReference type="RefSeq" id="WP_011132443.1">
    <property type="nucleotide sequence ID" value="NC_005072.1"/>
</dbReference>
<protein>
    <submittedName>
        <fullName evidence="1">Possible S1 RNA binding domain</fullName>
    </submittedName>
</protein>
<dbReference type="OrthoDB" id="542358at2"/>
<organism evidence="1 2">
    <name type="scientific">Prochlorococcus marinus subsp. pastoris (strain CCMP1986 / NIES-2087 / MED4)</name>
    <dbReference type="NCBI Taxonomy" id="59919"/>
    <lineage>
        <taxon>Bacteria</taxon>
        <taxon>Bacillati</taxon>
        <taxon>Cyanobacteriota</taxon>
        <taxon>Cyanophyceae</taxon>
        <taxon>Synechococcales</taxon>
        <taxon>Prochlorococcaceae</taxon>
        <taxon>Prochlorococcus</taxon>
    </lineage>
</organism>
<dbReference type="KEGG" id="pmm:PMM0809"/>
<dbReference type="EMBL" id="BX548174">
    <property type="protein sequence ID" value="CAE19268.1"/>
    <property type="molecule type" value="Genomic_DNA"/>
</dbReference>
<reference evidence="1 2" key="1">
    <citation type="journal article" date="2003" name="Nature">
        <title>Genome divergence in two Prochlorococcus ecotypes reflects oceanic niche differentiation.</title>
        <authorList>
            <person name="Rocap G."/>
            <person name="Larimer F.W."/>
            <person name="Lamerdin J.E."/>
            <person name="Malfatti S."/>
            <person name="Chain P."/>
            <person name="Ahlgren N.A."/>
            <person name="Arellano A."/>
            <person name="Coleman M."/>
            <person name="Hauser L."/>
            <person name="Hess W.R."/>
            <person name="Johnson Z.I."/>
            <person name="Land M.L."/>
            <person name="Lindell D."/>
            <person name="Post A.F."/>
            <person name="Regala W."/>
            <person name="Shah M."/>
            <person name="Shaw S.L."/>
            <person name="Steglich C."/>
            <person name="Sullivan M.B."/>
            <person name="Ting C.S."/>
            <person name="Tolonen A."/>
            <person name="Webb E.A."/>
            <person name="Zinser E.R."/>
            <person name="Chisholm S.W."/>
        </authorList>
    </citation>
    <scope>NUCLEOTIDE SEQUENCE [LARGE SCALE GENOMIC DNA]</scope>
    <source>
        <strain evidence="2">CCMP1986 / NIES-2087 / MED4</strain>
    </source>
</reference>
<evidence type="ECO:0000313" key="1">
    <source>
        <dbReference type="EMBL" id="CAE19268.1"/>
    </source>
</evidence>
<evidence type="ECO:0000313" key="2">
    <source>
        <dbReference type="Proteomes" id="UP000001026"/>
    </source>
</evidence>
<proteinExistence type="predicted"/>
<name>Q7V1P8_PROMP</name>
<dbReference type="AlphaFoldDB" id="Q7V1P8"/>
<dbReference type="HOGENOM" id="CLU_2131247_0_0_3"/>
<dbReference type="eggNOG" id="ENOG50321G1">
    <property type="taxonomic scope" value="Bacteria"/>
</dbReference>